<keyword evidence="2" id="KW-0677">Repeat</keyword>
<dbReference type="FunFam" id="1.10.287.110:FF:000014">
    <property type="entry name" value="dnaJ homolog subfamily A member 1"/>
    <property type="match status" value="1"/>
</dbReference>
<feature type="region of interest" description="Disordered" evidence="6">
    <location>
        <begin position="374"/>
        <end position="417"/>
    </location>
</feature>
<evidence type="ECO:0000256" key="5">
    <source>
        <dbReference type="PROSITE-ProRule" id="PRU00546"/>
    </source>
</evidence>
<dbReference type="InterPro" id="IPR001623">
    <property type="entry name" value="DnaJ_domain"/>
</dbReference>
<dbReference type="Pfam" id="PF01556">
    <property type="entry name" value="DnaJ_C"/>
    <property type="match status" value="1"/>
</dbReference>
<dbReference type="PROSITE" id="PS51188">
    <property type="entry name" value="ZF_CR"/>
    <property type="match status" value="1"/>
</dbReference>
<dbReference type="Gene3D" id="2.60.260.20">
    <property type="entry name" value="Urease metallochaperone UreE, N-terminal domain"/>
    <property type="match status" value="2"/>
</dbReference>
<dbReference type="InterPro" id="IPR012724">
    <property type="entry name" value="DnaJ"/>
</dbReference>
<dbReference type="GO" id="GO:0051082">
    <property type="term" value="F:unfolded protein binding"/>
    <property type="evidence" value="ECO:0007669"/>
    <property type="project" value="InterPro"/>
</dbReference>
<keyword evidence="1 5" id="KW-0479">Metal-binding</keyword>
<dbReference type="GO" id="GO:0006457">
    <property type="term" value="P:protein folding"/>
    <property type="evidence" value="ECO:0007669"/>
    <property type="project" value="InterPro"/>
</dbReference>
<dbReference type="FunFam" id="2.60.260.20:FF:000003">
    <property type="entry name" value="DnaJ subfamily A member 2"/>
    <property type="match status" value="1"/>
</dbReference>
<dbReference type="GO" id="GO:0009408">
    <property type="term" value="P:response to heat"/>
    <property type="evidence" value="ECO:0007669"/>
    <property type="project" value="InterPro"/>
</dbReference>
<reference evidence="9" key="1">
    <citation type="submission" date="2018-10" db="EMBL/GenBank/DDBJ databases">
        <title>Transcriptome assembly of Aceria tosichella (Wheat curl mite) Type 2.</title>
        <authorList>
            <person name="Scully E.D."/>
            <person name="Geib S.M."/>
            <person name="Palmer N.A."/>
            <person name="Gupta A.K."/>
            <person name="Sarath G."/>
            <person name="Tatineni S."/>
        </authorList>
    </citation>
    <scope>NUCLEOTIDE SEQUENCE</scope>
    <source>
        <strain evidence="9">LincolnNE</strain>
    </source>
</reference>
<dbReference type="InterPro" id="IPR002939">
    <property type="entry name" value="DnaJ_C"/>
</dbReference>
<keyword evidence="3 5" id="KW-0863">Zinc-finger</keyword>
<dbReference type="Pfam" id="PF00684">
    <property type="entry name" value="DnaJ_CXXCXGXG"/>
    <property type="match status" value="1"/>
</dbReference>
<dbReference type="Gene3D" id="2.10.230.10">
    <property type="entry name" value="Heat shock protein DnaJ, cysteine-rich domain"/>
    <property type="match status" value="1"/>
</dbReference>
<feature type="zinc finger region" description="CR-type" evidence="5">
    <location>
        <begin position="123"/>
        <end position="209"/>
    </location>
</feature>
<dbReference type="EMBL" id="GGYP01003734">
    <property type="protein sequence ID" value="MDE48505.1"/>
    <property type="molecule type" value="Transcribed_RNA"/>
</dbReference>
<dbReference type="SUPFAM" id="SSF46565">
    <property type="entry name" value="Chaperone J-domain"/>
    <property type="match status" value="1"/>
</dbReference>
<dbReference type="GO" id="GO:0005524">
    <property type="term" value="F:ATP binding"/>
    <property type="evidence" value="ECO:0007669"/>
    <property type="project" value="InterPro"/>
</dbReference>
<dbReference type="InterPro" id="IPR044713">
    <property type="entry name" value="DNJA1/2-like"/>
</dbReference>
<organism evidence="9">
    <name type="scientific">Aceria tosichella</name>
    <name type="common">wheat curl mite</name>
    <dbReference type="NCBI Taxonomy" id="561515"/>
    <lineage>
        <taxon>Eukaryota</taxon>
        <taxon>Metazoa</taxon>
        <taxon>Ecdysozoa</taxon>
        <taxon>Arthropoda</taxon>
        <taxon>Chelicerata</taxon>
        <taxon>Arachnida</taxon>
        <taxon>Acari</taxon>
        <taxon>Acariformes</taxon>
        <taxon>Trombidiformes</taxon>
        <taxon>Prostigmata</taxon>
        <taxon>Eupodina</taxon>
        <taxon>Eriophyoidea</taxon>
        <taxon>Eriophyidae</taxon>
        <taxon>Eriophyinae</taxon>
        <taxon>Aceriini</taxon>
        <taxon>Aceria</taxon>
    </lineage>
</organism>
<feature type="domain" description="J" evidence="7">
    <location>
        <begin position="6"/>
        <end position="68"/>
    </location>
</feature>
<feature type="domain" description="CR-type" evidence="8">
    <location>
        <begin position="123"/>
        <end position="209"/>
    </location>
</feature>
<dbReference type="CDD" id="cd10747">
    <property type="entry name" value="DnaJ_C"/>
    <property type="match status" value="1"/>
</dbReference>
<protein>
    <submittedName>
        <fullName evidence="9">DnaJ subfamily A member 1</fullName>
    </submittedName>
</protein>
<dbReference type="HAMAP" id="MF_01152">
    <property type="entry name" value="DnaJ"/>
    <property type="match status" value="1"/>
</dbReference>
<evidence type="ECO:0000256" key="1">
    <source>
        <dbReference type="ARBA" id="ARBA00022723"/>
    </source>
</evidence>
<evidence type="ECO:0000256" key="3">
    <source>
        <dbReference type="ARBA" id="ARBA00022771"/>
    </source>
</evidence>
<dbReference type="InterPro" id="IPR018253">
    <property type="entry name" value="DnaJ_domain_CS"/>
</dbReference>
<dbReference type="PANTHER" id="PTHR43888">
    <property type="entry name" value="DNAJ-LIKE-2, ISOFORM A-RELATED"/>
    <property type="match status" value="1"/>
</dbReference>
<dbReference type="GO" id="GO:0008270">
    <property type="term" value="F:zinc ion binding"/>
    <property type="evidence" value="ECO:0007669"/>
    <property type="project" value="UniProtKB-KW"/>
</dbReference>
<proteinExistence type="inferred from homology"/>
<dbReference type="SUPFAM" id="SSF57938">
    <property type="entry name" value="DnaJ/Hsp40 cysteine-rich domain"/>
    <property type="match status" value="1"/>
</dbReference>
<dbReference type="FunFam" id="2.10.230.10:FF:000001">
    <property type="entry name" value="DnaJ subfamily A member 2"/>
    <property type="match status" value="1"/>
</dbReference>
<accession>A0A6G1SDE0</accession>
<dbReference type="SUPFAM" id="SSF49493">
    <property type="entry name" value="HSP40/DnaJ peptide-binding domain"/>
    <property type="match status" value="2"/>
</dbReference>
<name>A0A6G1SDE0_9ACAR</name>
<dbReference type="PROSITE" id="PS00636">
    <property type="entry name" value="DNAJ_1"/>
    <property type="match status" value="1"/>
</dbReference>
<dbReference type="InterPro" id="IPR001305">
    <property type="entry name" value="HSP_DnaJ_Cys-rich_dom"/>
</dbReference>
<evidence type="ECO:0000259" key="8">
    <source>
        <dbReference type="PROSITE" id="PS51188"/>
    </source>
</evidence>
<sequence>MVKETAYYDILGVSPNCTEEELKKSYRKLALKYHPDKNPNEGERFKAISQAYEVLSNPEKREIYDHGGEQAIKQGHSGMSSDHNPMDLFEMFFGGGRQRERGPKKGKDIVYQLGVTLEELYNGATRKLAISKKVVCDKCEGRGTKSPSIGPQKCSGCRGSGMKVRVEHVGPSIVQRIEAKCNDCFGQGEIIPQKDRCKNCEGKKIAREKKIIEVHIDKGMEDGQKITFANEGDMEPGLDLPSDIIVVLDEKPHERFKRCQGNDLLTTLELNLNEALTGFTRAIKTLDDRTLILRTHPGEVTKHGSFKSIPSEGMPIHRNPFDKGNLLVQVSVQFPDEIDPAVAVELEKLLPPKPTIDFPLTGENVEEVTMLEFDPRNGRGRGARGGGRGEAYQEDDDVYMSDMPGGSGGSGVQCRPQ</sequence>
<dbReference type="CDD" id="cd10719">
    <property type="entry name" value="DnaJ_zf"/>
    <property type="match status" value="1"/>
</dbReference>
<dbReference type="Gene3D" id="1.10.287.110">
    <property type="entry name" value="DnaJ domain"/>
    <property type="match status" value="1"/>
</dbReference>
<dbReference type="PROSITE" id="PS50076">
    <property type="entry name" value="DNAJ_2"/>
    <property type="match status" value="1"/>
</dbReference>
<evidence type="ECO:0000259" key="7">
    <source>
        <dbReference type="PROSITE" id="PS50076"/>
    </source>
</evidence>
<evidence type="ECO:0000256" key="2">
    <source>
        <dbReference type="ARBA" id="ARBA00022737"/>
    </source>
</evidence>
<dbReference type="Pfam" id="PF00226">
    <property type="entry name" value="DnaJ"/>
    <property type="match status" value="1"/>
</dbReference>
<dbReference type="CDD" id="cd06257">
    <property type="entry name" value="DnaJ"/>
    <property type="match status" value="1"/>
</dbReference>
<dbReference type="AlphaFoldDB" id="A0A6G1SDE0"/>
<dbReference type="InterPro" id="IPR036410">
    <property type="entry name" value="HSP_DnaJ_Cys-rich_dom_sf"/>
</dbReference>
<dbReference type="SMART" id="SM00271">
    <property type="entry name" value="DnaJ"/>
    <property type="match status" value="1"/>
</dbReference>
<dbReference type="PRINTS" id="PR00625">
    <property type="entry name" value="JDOMAIN"/>
</dbReference>
<gene>
    <name evidence="9" type="primary">DNAJA1_1</name>
    <name evidence="9" type="ORF">g.19217</name>
</gene>
<dbReference type="GO" id="GO:0030544">
    <property type="term" value="F:Hsp70 protein binding"/>
    <property type="evidence" value="ECO:0007669"/>
    <property type="project" value="InterPro"/>
</dbReference>
<dbReference type="InterPro" id="IPR036869">
    <property type="entry name" value="J_dom_sf"/>
</dbReference>
<keyword evidence="4 5" id="KW-0862">Zinc</keyword>
<evidence type="ECO:0000256" key="6">
    <source>
        <dbReference type="SAM" id="MobiDB-lite"/>
    </source>
</evidence>
<evidence type="ECO:0000313" key="9">
    <source>
        <dbReference type="EMBL" id="MDE48505.1"/>
    </source>
</evidence>
<evidence type="ECO:0000256" key="4">
    <source>
        <dbReference type="ARBA" id="ARBA00022833"/>
    </source>
</evidence>
<dbReference type="InterPro" id="IPR008971">
    <property type="entry name" value="HSP40/DnaJ_pept-bd"/>
</dbReference>